<dbReference type="EMBL" id="FQYR01000002">
    <property type="protein sequence ID" value="SHI73592.1"/>
    <property type="molecule type" value="Genomic_DNA"/>
</dbReference>
<organism evidence="3 4">
    <name type="scientific">Rubritalea squalenifaciens DSM 18772</name>
    <dbReference type="NCBI Taxonomy" id="1123071"/>
    <lineage>
        <taxon>Bacteria</taxon>
        <taxon>Pseudomonadati</taxon>
        <taxon>Verrucomicrobiota</taxon>
        <taxon>Verrucomicrobiia</taxon>
        <taxon>Verrucomicrobiales</taxon>
        <taxon>Rubritaleaceae</taxon>
        <taxon>Rubritalea</taxon>
    </lineage>
</organism>
<keyword evidence="4" id="KW-1185">Reference proteome</keyword>
<evidence type="ECO:0000313" key="3">
    <source>
        <dbReference type="EMBL" id="SHI73592.1"/>
    </source>
</evidence>
<dbReference type="InterPro" id="IPR059180">
    <property type="entry name" value="3D_YorM"/>
</dbReference>
<evidence type="ECO:0000313" key="4">
    <source>
        <dbReference type="Proteomes" id="UP000184510"/>
    </source>
</evidence>
<evidence type="ECO:0000256" key="1">
    <source>
        <dbReference type="SAM" id="SignalP"/>
    </source>
</evidence>
<dbReference type="Pfam" id="PF06725">
    <property type="entry name" value="3D"/>
    <property type="match status" value="1"/>
</dbReference>
<feature type="signal peptide" evidence="1">
    <location>
        <begin position="1"/>
        <end position="21"/>
    </location>
</feature>
<dbReference type="GO" id="GO:0019867">
    <property type="term" value="C:outer membrane"/>
    <property type="evidence" value="ECO:0007669"/>
    <property type="project" value="InterPro"/>
</dbReference>
<dbReference type="InterPro" id="IPR010611">
    <property type="entry name" value="3D_dom"/>
</dbReference>
<proteinExistence type="predicted"/>
<dbReference type="InParanoid" id="A0A1M6DK69"/>
<dbReference type="Proteomes" id="UP000184510">
    <property type="component" value="Unassembled WGS sequence"/>
</dbReference>
<sequence>MIMSSLLVKSGLSLVAGFAMSSCGVQDDYASGGYGKDPQPAEPSPALIAKTVTYKKDKHGMASYKDSDRKRYVRTTSFSHMEKEPGAPGRKNAAGTILKYGKNIRSAAADWSVYPLGTKFKIKGQPYTYVVDDYGSALANTNTIDIFKPTLKGMRDWGTRNVEITVVQWGCYERSRRLLKGRRGYWHCRDMYNKIVKKVRSGNYAKLENDNMDAL</sequence>
<dbReference type="AlphaFoldDB" id="A0A1M6DK69"/>
<protein>
    <submittedName>
        <fullName evidence="3">3D (Asp-Asp-Asp) domain-containing protein</fullName>
    </submittedName>
</protein>
<feature type="domain" description="3D" evidence="2">
    <location>
        <begin position="105"/>
        <end position="167"/>
    </location>
</feature>
<dbReference type="GO" id="GO:0009254">
    <property type="term" value="P:peptidoglycan turnover"/>
    <property type="evidence" value="ECO:0007669"/>
    <property type="project" value="InterPro"/>
</dbReference>
<reference evidence="3 4" key="1">
    <citation type="submission" date="2016-11" db="EMBL/GenBank/DDBJ databases">
        <authorList>
            <person name="Jaros S."/>
            <person name="Januszkiewicz K."/>
            <person name="Wedrychowicz H."/>
        </authorList>
    </citation>
    <scope>NUCLEOTIDE SEQUENCE [LARGE SCALE GENOMIC DNA]</scope>
    <source>
        <strain evidence="3 4">DSM 18772</strain>
    </source>
</reference>
<feature type="chain" id="PRO_5012545148" evidence="1">
    <location>
        <begin position="22"/>
        <end position="215"/>
    </location>
</feature>
<name>A0A1M6DK69_9BACT</name>
<dbReference type="GO" id="GO:0004553">
    <property type="term" value="F:hydrolase activity, hydrolyzing O-glycosyl compounds"/>
    <property type="evidence" value="ECO:0007669"/>
    <property type="project" value="InterPro"/>
</dbReference>
<accession>A0A1M6DK69</accession>
<evidence type="ECO:0000259" key="2">
    <source>
        <dbReference type="Pfam" id="PF06725"/>
    </source>
</evidence>
<gene>
    <name evidence="3" type="ORF">SAMN02745181_0765</name>
</gene>
<keyword evidence="1" id="KW-0732">Signal</keyword>
<dbReference type="CDD" id="cd14667">
    <property type="entry name" value="3D_containing_proteins"/>
    <property type="match status" value="1"/>
</dbReference>